<dbReference type="InterPro" id="IPR010261">
    <property type="entry name" value="Tir_chaperone"/>
</dbReference>
<evidence type="ECO:0008006" key="3">
    <source>
        <dbReference type="Google" id="ProtNLM"/>
    </source>
</evidence>
<accession>A0A0A3ZXD6</accession>
<dbReference type="RefSeq" id="WP_034895942.1">
    <property type="nucleotide sequence ID" value="NZ_JRUQ01000051.1"/>
</dbReference>
<dbReference type="OrthoDB" id="7026419at2"/>
<dbReference type="AlphaFoldDB" id="A0A0A3ZXD6"/>
<dbReference type="CDD" id="cd17024">
    <property type="entry name" value="T3SC_IA_DspF-like"/>
    <property type="match status" value="1"/>
</dbReference>
<protein>
    <recommendedName>
        <fullName evidence="3">DspFAvrF family protein</fullName>
    </recommendedName>
</protein>
<dbReference type="eggNOG" id="ENOG5032XHT">
    <property type="taxonomic scope" value="Bacteria"/>
</dbReference>
<comment type="caution">
    <text evidence="1">The sequence shown here is derived from an EMBL/GenBank/DDBJ whole genome shotgun (WGS) entry which is preliminary data.</text>
</comment>
<reference evidence="1 2" key="1">
    <citation type="submission" date="2014-10" db="EMBL/GenBank/DDBJ databases">
        <title>Genome sequence of Erwinia typographi M043b.</title>
        <authorList>
            <person name="Chan K.-G."/>
            <person name="Tan W.-S."/>
        </authorList>
    </citation>
    <scope>NUCLEOTIDE SEQUENCE [LARGE SCALE GENOMIC DNA]</scope>
    <source>
        <strain evidence="1 2">M043b</strain>
    </source>
</reference>
<dbReference type="GO" id="GO:0030254">
    <property type="term" value="P:protein secretion by the type III secretion system"/>
    <property type="evidence" value="ECO:0007669"/>
    <property type="project" value="InterPro"/>
</dbReference>
<keyword evidence="2" id="KW-1185">Reference proteome</keyword>
<dbReference type="SUPFAM" id="SSF69635">
    <property type="entry name" value="Type III secretory system chaperone-like"/>
    <property type="match status" value="1"/>
</dbReference>
<gene>
    <name evidence="1" type="ORF">NG99_17995</name>
</gene>
<sequence>MSATEQLNHYLQLYGRKMNTVLCLKEGVCALADSQQQEVAVVELPSDSDSVLFHCRLASLAGSVPETQLKTLLALNFEMNAMRGCWLALDEAEDLRLCSQQPTASLDARLFVQSLDGFILQAQQVKEFISELRHAA</sequence>
<dbReference type="Proteomes" id="UP000030351">
    <property type="component" value="Unassembled WGS sequence"/>
</dbReference>
<organism evidence="1 2">
    <name type="scientific">Erwinia typographi</name>
    <dbReference type="NCBI Taxonomy" id="371042"/>
    <lineage>
        <taxon>Bacteria</taxon>
        <taxon>Pseudomonadati</taxon>
        <taxon>Pseudomonadota</taxon>
        <taxon>Gammaproteobacteria</taxon>
        <taxon>Enterobacterales</taxon>
        <taxon>Erwiniaceae</taxon>
        <taxon>Erwinia</taxon>
    </lineage>
</organism>
<dbReference type="Pfam" id="PF05932">
    <property type="entry name" value="CesT"/>
    <property type="match status" value="1"/>
</dbReference>
<name>A0A0A3ZXD6_9GAMM</name>
<dbReference type="Gene3D" id="3.30.1460.10">
    <property type="match status" value="1"/>
</dbReference>
<proteinExistence type="predicted"/>
<dbReference type="EMBL" id="JRUQ01000051">
    <property type="protein sequence ID" value="KGT90293.1"/>
    <property type="molecule type" value="Genomic_DNA"/>
</dbReference>
<evidence type="ECO:0000313" key="2">
    <source>
        <dbReference type="Proteomes" id="UP000030351"/>
    </source>
</evidence>
<evidence type="ECO:0000313" key="1">
    <source>
        <dbReference type="EMBL" id="KGT90293.1"/>
    </source>
</evidence>